<dbReference type="EMBL" id="ASHM01055974">
    <property type="protein sequence ID" value="PNX88234.1"/>
    <property type="molecule type" value="Genomic_DNA"/>
</dbReference>
<feature type="domain" description="Replication protein A 70 kDa DNA-binding subunit B/D first OB fold" evidence="1">
    <location>
        <begin position="14"/>
        <end position="110"/>
    </location>
</feature>
<sequence>MTGISTMERQPSLLKDVHNGKELWKIAIKVKDKWNIVRDGKQSFEIVVVDCKGDAIVVIVPHELNATLDPTIVEKNSYTFQNFQVLKNDDQFKLTDHKFKLRLTGGTRVSDVNRHDIPYPMPKFKDFVEIAAGKWREDLLYDIIGVVDDIGYTQAIQGTRKVQANFRLKDL</sequence>
<feature type="non-terminal residue" evidence="2">
    <location>
        <position position="171"/>
    </location>
</feature>
<proteinExistence type="predicted"/>
<evidence type="ECO:0000313" key="2">
    <source>
        <dbReference type="EMBL" id="PNX88234.1"/>
    </source>
</evidence>
<organism evidence="2 3">
    <name type="scientific">Trifolium pratense</name>
    <name type="common">Red clover</name>
    <dbReference type="NCBI Taxonomy" id="57577"/>
    <lineage>
        <taxon>Eukaryota</taxon>
        <taxon>Viridiplantae</taxon>
        <taxon>Streptophyta</taxon>
        <taxon>Embryophyta</taxon>
        <taxon>Tracheophyta</taxon>
        <taxon>Spermatophyta</taxon>
        <taxon>Magnoliopsida</taxon>
        <taxon>eudicotyledons</taxon>
        <taxon>Gunneridae</taxon>
        <taxon>Pentapetalae</taxon>
        <taxon>rosids</taxon>
        <taxon>fabids</taxon>
        <taxon>Fabales</taxon>
        <taxon>Fabaceae</taxon>
        <taxon>Papilionoideae</taxon>
        <taxon>50 kb inversion clade</taxon>
        <taxon>NPAAA clade</taxon>
        <taxon>Hologalegina</taxon>
        <taxon>IRL clade</taxon>
        <taxon>Trifolieae</taxon>
        <taxon>Trifolium</taxon>
    </lineage>
</organism>
<reference evidence="2 3" key="1">
    <citation type="journal article" date="2014" name="Am. J. Bot.">
        <title>Genome assembly and annotation for red clover (Trifolium pratense; Fabaceae).</title>
        <authorList>
            <person name="Istvanek J."/>
            <person name="Jaros M."/>
            <person name="Krenek A."/>
            <person name="Repkova J."/>
        </authorList>
    </citation>
    <scope>NUCLEOTIDE SEQUENCE [LARGE SCALE GENOMIC DNA]</scope>
    <source>
        <strain evidence="3">cv. Tatra</strain>
        <tissue evidence="2">Young leaves</tissue>
    </source>
</reference>
<evidence type="ECO:0000259" key="1">
    <source>
        <dbReference type="Pfam" id="PF02721"/>
    </source>
</evidence>
<name>A0A2K3MBS3_TRIPR</name>
<dbReference type="AlphaFoldDB" id="A0A2K3MBS3"/>
<dbReference type="InterPro" id="IPR003871">
    <property type="entry name" value="RFA1B/D_OB_1st"/>
</dbReference>
<dbReference type="Proteomes" id="UP000236291">
    <property type="component" value="Unassembled WGS sequence"/>
</dbReference>
<dbReference type="InterPro" id="IPR012340">
    <property type="entry name" value="NA-bd_OB-fold"/>
</dbReference>
<accession>A0A2K3MBS3</accession>
<comment type="caution">
    <text evidence="2">The sequence shown here is derived from an EMBL/GenBank/DDBJ whole genome shotgun (WGS) entry which is preliminary data.</text>
</comment>
<reference evidence="2 3" key="2">
    <citation type="journal article" date="2017" name="Front. Plant Sci.">
        <title>Gene Classification and Mining of Molecular Markers Useful in Red Clover (Trifolium pratense) Breeding.</title>
        <authorList>
            <person name="Istvanek J."/>
            <person name="Dluhosova J."/>
            <person name="Dluhos P."/>
            <person name="Patkova L."/>
            <person name="Nedelnik J."/>
            <person name="Repkova J."/>
        </authorList>
    </citation>
    <scope>NUCLEOTIDE SEQUENCE [LARGE SCALE GENOMIC DNA]</scope>
    <source>
        <strain evidence="3">cv. Tatra</strain>
        <tissue evidence="2">Young leaves</tissue>
    </source>
</reference>
<dbReference type="SUPFAM" id="SSF50249">
    <property type="entry name" value="Nucleic acid-binding proteins"/>
    <property type="match status" value="1"/>
</dbReference>
<protein>
    <submittedName>
        <fullName evidence="2">Replication factor-A carboxy-terminal domain protein</fullName>
    </submittedName>
</protein>
<dbReference type="Gene3D" id="2.40.50.140">
    <property type="entry name" value="Nucleic acid-binding proteins"/>
    <property type="match status" value="1"/>
</dbReference>
<dbReference type="Pfam" id="PF02721">
    <property type="entry name" value="DUF223"/>
    <property type="match status" value="1"/>
</dbReference>
<evidence type="ECO:0000313" key="3">
    <source>
        <dbReference type="Proteomes" id="UP000236291"/>
    </source>
</evidence>
<gene>
    <name evidence="2" type="ORF">L195_g044336</name>
</gene>
<dbReference type="CDD" id="cd04480">
    <property type="entry name" value="RPA1_DBD_A_like"/>
    <property type="match status" value="1"/>
</dbReference>